<feature type="region of interest" description="Disordered" evidence="1">
    <location>
        <begin position="1"/>
        <end position="21"/>
    </location>
</feature>
<accession>A0A0L9T6D5</accession>
<gene>
    <name evidence="2" type="ORF">LR48_Vigan233s002200</name>
</gene>
<name>A0A0L9T6D5_PHAAN</name>
<reference evidence="3" key="1">
    <citation type="journal article" date="2015" name="Proc. Natl. Acad. Sci. U.S.A.">
        <title>Genome sequencing of adzuki bean (Vigna angularis) provides insight into high starch and low fat accumulation and domestication.</title>
        <authorList>
            <person name="Yang K."/>
            <person name="Tian Z."/>
            <person name="Chen C."/>
            <person name="Luo L."/>
            <person name="Zhao B."/>
            <person name="Wang Z."/>
            <person name="Yu L."/>
            <person name="Li Y."/>
            <person name="Sun Y."/>
            <person name="Li W."/>
            <person name="Chen Y."/>
            <person name="Li Y."/>
            <person name="Zhang Y."/>
            <person name="Ai D."/>
            <person name="Zhao J."/>
            <person name="Shang C."/>
            <person name="Ma Y."/>
            <person name="Wu B."/>
            <person name="Wang M."/>
            <person name="Gao L."/>
            <person name="Sun D."/>
            <person name="Zhang P."/>
            <person name="Guo F."/>
            <person name="Wang W."/>
            <person name="Li Y."/>
            <person name="Wang J."/>
            <person name="Varshney R.K."/>
            <person name="Wang J."/>
            <person name="Ling H.Q."/>
            <person name="Wan P."/>
        </authorList>
    </citation>
    <scope>NUCLEOTIDE SEQUENCE</scope>
    <source>
        <strain evidence="3">cv. Jingnong 6</strain>
    </source>
</reference>
<evidence type="ECO:0000313" key="2">
    <source>
        <dbReference type="EMBL" id="KOM26155.1"/>
    </source>
</evidence>
<protein>
    <recommendedName>
        <fullName evidence="4">Ubiquitin-like protease family profile domain-containing protein</fullName>
    </recommendedName>
</protein>
<dbReference type="Proteomes" id="UP000053144">
    <property type="component" value="Unassembled WGS sequence"/>
</dbReference>
<dbReference type="AlphaFoldDB" id="A0A0L9T6D5"/>
<sequence>MEKPQLPLSGTQKLTGGPLRGKLAAEGKNRAHALTAKRYMDTVIVDQGWSSMYGFVEPQTIQPFGNTIESKQKYLETWMAESNRDIYFVPYIDGYMDTVIVDQGWSSMYGFVEPQTIQPFGNTIESKQKYLETWMAESNRDIYFVPYIDGSHWQLMLIIRAVITDDWNERFKSISTILEDAIKKIRQKWTAYLLQRWT</sequence>
<evidence type="ECO:0000256" key="1">
    <source>
        <dbReference type="SAM" id="MobiDB-lite"/>
    </source>
</evidence>
<dbReference type="EMBL" id="KQ258307">
    <property type="protein sequence ID" value="KOM26155.1"/>
    <property type="molecule type" value="Genomic_DNA"/>
</dbReference>
<dbReference type="Gramene" id="KOM26155">
    <property type="protein sequence ID" value="KOM26155"/>
    <property type="gene ID" value="LR48_Vigan233s002200"/>
</dbReference>
<evidence type="ECO:0000313" key="3">
    <source>
        <dbReference type="Proteomes" id="UP000053144"/>
    </source>
</evidence>
<evidence type="ECO:0008006" key="4">
    <source>
        <dbReference type="Google" id="ProtNLM"/>
    </source>
</evidence>
<organism evidence="2 3">
    <name type="scientific">Phaseolus angularis</name>
    <name type="common">Azuki bean</name>
    <name type="synonym">Vigna angularis</name>
    <dbReference type="NCBI Taxonomy" id="3914"/>
    <lineage>
        <taxon>Eukaryota</taxon>
        <taxon>Viridiplantae</taxon>
        <taxon>Streptophyta</taxon>
        <taxon>Embryophyta</taxon>
        <taxon>Tracheophyta</taxon>
        <taxon>Spermatophyta</taxon>
        <taxon>Magnoliopsida</taxon>
        <taxon>eudicotyledons</taxon>
        <taxon>Gunneridae</taxon>
        <taxon>Pentapetalae</taxon>
        <taxon>rosids</taxon>
        <taxon>fabids</taxon>
        <taxon>Fabales</taxon>
        <taxon>Fabaceae</taxon>
        <taxon>Papilionoideae</taxon>
        <taxon>50 kb inversion clade</taxon>
        <taxon>NPAAA clade</taxon>
        <taxon>indigoferoid/millettioid clade</taxon>
        <taxon>Phaseoleae</taxon>
        <taxon>Vigna</taxon>
    </lineage>
</organism>
<proteinExistence type="predicted"/>